<gene>
    <name evidence="7" type="ORF">JF50_21055</name>
</gene>
<evidence type="ECO:0008006" key="9">
    <source>
        <dbReference type="Google" id="ProtNLM"/>
    </source>
</evidence>
<evidence type="ECO:0000256" key="6">
    <source>
        <dbReference type="SAM" id="Phobius"/>
    </source>
</evidence>
<dbReference type="EMBL" id="JWIC01000009">
    <property type="protein sequence ID" value="KID55348.1"/>
    <property type="molecule type" value="Genomic_DNA"/>
</dbReference>
<feature type="transmembrane region" description="Helical" evidence="6">
    <location>
        <begin position="211"/>
        <end position="231"/>
    </location>
</feature>
<evidence type="ECO:0000313" key="8">
    <source>
        <dbReference type="Proteomes" id="UP000031327"/>
    </source>
</evidence>
<evidence type="ECO:0000256" key="3">
    <source>
        <dbReference type="ARBA" id="ARBA00022692"/>
    </source>
</evidence>
<feature type="transmembrane region" description="Helical" evidence="6">
    <location>
        <begin position="340"/>
        <end position="357"/>
    </location>
</feature>
<dbReference type="PANTHER" id="PTHR23513">
    <property type="entry name" value="INTEGRAL MEMBRANE EFFLUX PROTEIN-RELATED"/>
    <property type="match status" value="1"/>
</dbReference>
<reference evidence="7 8" key="1">
    <citation type="submission" date="2014-12" db="EMBL/GenBank/DDBJ databases">
        <title>Draft Genome Sequence of Pseudoalteromonas luteoviolacea HI1.</title>
        <authorList>
            <person name="Asahina A.Y."/>
            <person name="Hadfield M.G."/>
        </authorList>
    </citation>
    <scope>NUCLEOTIDE SEQUENCE [LARGE SCALE GENOMIC DNA]</scope>
    <source>
        <strain evidence="7 8">HI1</strain>
    </source>
</reference>
<dbReference type="InterPro" id="IPR011701">
    <property type="entry name" value="MFS"/>
</dbReference>
<dbReference type="GO" id="GO:0022857">
    <property type="term" value="F:transmembrane transporter activity"/>
    <property type="evidence" value="ECO:0007669"/>
    <property type="project" value="InterPro"/>
</dbReference>
<dbReference type="Gene3D" id="1.20.1250.20">
    <property type="entry name" value="MFS general substrate transporter like domains"/>
    <property type="match status" value="1"/>
</dbReference>
<organism evidence="7 8">
    <name type="scientific">Pseudoalteromonas luteoviolacea</name>
    <dbReference type="NCBI Taxonomy" id="43657"/>
    <lineage>
        <taxon>Bacteria</taxon>
        <taxon>Pseudomonadati</taxon>
        <taxon>Pseudomonadota</taxon>
        <taxon>Gammaproteobacteria</taxon>
        <taxon>Alteromonadales</taxon>
        <taxon>Pseudoalteromonadaceae</taxon>
        <taxon>Pseudoalteromonas</taxon>
    </lineage>
</organism>
<feature type="transmembrane region" description="Helical" evidence="6">
    <location>
        <begin position="127"/>
        <end position="150"/>
    </location>
</feature>
<feature type="transmembrane region" description="Helical" evidence="6">
    <location>
        <begin position="300"/>
        <end position="320"/>
    </location>
</feature>
<evidence type="ECO:0000313" key="7">
    <source>
        <dbReference type="EMBL" id="KID55348.1"/>
    </source>
</evidence>
<feature type="transmembrane region" description="Helical" evidence="6">
    <location>
        <begin position="277"/>
        <end position="294"/>
    </location>
</feature>
<proteinExistence type="predicted"/>
<keyword evidence="3 6" id="KW-0812">Transmembrane</keyword>
<comment type="caution">
    <text evidence="7">The sequence shown here is derived from an EMBL/GenBank/DDBJ whole genome shotgun (WGS) entry which is preliminary data.</text>
</comment>
<feature type="transmembrane region" description="Helical" evidence="6">
    <location>
        <begin position="243"/>
        <end position="265"/>
    </location>
</feature>
<feature type="transmembrane region" description="Helical" evidence="6">
    <location>
        <begin position="92"/>
        <end position="115"/>
    </location>
</feature>
<keyword evidence="2" id="KW-1003">Cell membrane</keyword>
<dbReference type="Pfam" id="PF07690">
    <property type="entry name" value="MFS_1"/>
    <property type="match status" value="1"/>
</dbReference>
<evidence type="ECO:0000256" key="2">
    <source>
        <dbReference type="ARBA" id="ARBA00022475"/>
    </source>
</evidence>
<evidence type="ECO:0000256" key="1">
    <source>
        <dbReference type="ARBA" id="ARBA00004651"/>
    </source>
</evidence>
<dbReference type="CDD" id="cd06173">
    <property type="entry name" value="MFS_MefA_like"/>
    <property type="match status" value="1"/>
</dbReference>
<name>A0A0C1MLI8_9GAMM</name>
<evidence type="ECO:0000256" key="4">
    <source>
        <dbReference type="ARBA" id="ARBA00022989"/>
    </source>
</evidence>
<dbReference type="SUPFAM" id="SSF103473">
    <property type="entry name" value="MFS general substrate transporter"/>
    <property type="match status" value="1"/>
</dbReference>
<feature type="transmembrane region" description="Helical" evidence="6">
    <location>
        <begin position="33"/>
        <end position="54"/>
    </location>
</feature>
<dbReference type="PANTHER" id="PTHR23513:SF6">
    <property type="entry name" value="MAJOR FACILITATOR SUPERFAMILY ASSOCIATED DOMAIN-CONTAINING PROTEIN"/>
    <property type="match status" value="1"/>
</dbReference>
<accession>A0A0C1MLI8</accession>
<evidence type="ECO:0000256" key="5">
    <source>
        <dbReference type="ARBA" id="ARBA00023136"/>
    </source>
</evidence>
<dbReference type="GO" id="GO:0005886">
    <property type="term" value="C:plasma membrane"/>
    <property type="evidence" value="ECO:0007669"/>
    <property type="project" value="UniProtKB-SubCell"/>
</dbReference>
<dbReference type="OrthoDB" id="6315759at2"/>
<dbReference type="InterPro" id="IPR036259">
    <property type="entry name" value="MFS_trans_sf"/>
</dbReference>
<dbReference type="AlphaFoldDB" id="A0A0C1MLI8"/>
<dbReference type="Proteomes" id="UP000031327">
    <property type="component" value="Unassembled WGS sequence"/>
</dbReference>
<feature type="transmembrane region" description="Helical" evidence="6">
    <location>
        <begin position="66"/>
        <end position="86"/>
    </location>
</feature>
<keyword evidence="5 6" id="KW-0472">Membrane</keyword>
<comment type="subcellular location">
    <subcellularLocation>
        <location evidence="1">Cell membrane</location>
        <topology evidence="1">Multi-pass membrane protein</topology>
    </subcellularLocation>
</comment>
<feature type="transmembrane region" description="Helical" evidence="6">
    <location>
        <begin position="156"/>
        <end position="180"/>
    </location>
</feature>
<protein>
    <recommendedName>
        <fullName evidence="9">MFS transporter</fullName>
    </recommendedName>
</protein>
<sequence length="399" mass="43843">MPWIVFSEFSINVARGLFTLALGMMLYQATDSLWSFAFVYASEFFIGLFVQGYAGTCVDKHGAKKVLLGAALVNVLILCVPIILGAQGNAQLIMFVAFALNMIRPFLRAAIFALIPMLGSDDKLEKINAYTSMALQCGQIIGMALASILLEFASSFWVLFTVFSGYTCAFVFYVLTVWVIKSNQVKMDKEKPNPGSWKEVGTYLQGDKNRIFTFVFPSIDYASLALFNLLLAPAVKHNFNDLARWLSFIDGAFALGAIIGGVVASKIKLNDKNRFEVSLLLMLVCALIFVGYAFDASGWIILPVTFVYGVLITVSTVSWIAAQQRCTKPEIKGRLASVRYISNASFSAVAAFLISYFNDFSFYTASVAAAGLMVMCFILAVLLKTDNYQGIFLRSKSSA</sequence>
<keyword evidence="4 6" id="KW-1133">Transmembrane helix</keyword>
<dbReference type="RefSeq" id="WP_039611337.1">
    <property type="nucleotide sequence ID" value="NZ_JWIC01000009.1"/>
</dbReference>
<feature type="transmembrane region" description="Helical" evidence="6">
    <location>
        <begin position="363"/>
        <end position="383"/>
    </location>
</feature>